<dbReference type="RefSeq" id="WP_099648702.1">
    <property type="nucleotide sequence ID" value="NZ_CAJGAB010000002.1"/>
</dbReference>
<dbReference type="EMBL" id="CP044081">
    <property type="protein sequence ID" value="QEU07726.1"/>
    <property type="molecule type" value="Genomic_DNA"/>
</dbReference>
<protein>
    <submittedName>
        <fullName evidence="3">DUF484 family protein</fullName>
    </submittedName>
</protein>
<evidence type="ECO:0000313" key="2">
    <source>
        <dbReference type="EMBL" id="ATQ55667.1"/>
    </source>
</evidence>
<evidence type="ECO:0000313" key="4">
    <source>
        <dbReference type="Proteomes" id="UP000229314"/>
    </source>
</evidence>
<name>A0A2D2BZJ8_9RHOB</name>
<reference evidence="2 4" key="1">
    <citation type="submission" date="2017-10" db="EMBL/GenBank/DDBJ databases">
        <title>Complete genome sequence of Paracoccus yeei TT13 isolated from human skin.</title>
        <authorList>
            <person name="Lee K."/>
            <person name="Lim J.Y."/>
            <person name="Hwang I."/>
        </authorList>
    </citation>
    <scope>NUCLEOTIDE SEQUENCE [LARGE SCALE GENOMIC DNA]</scope>
    <source>
        <strain evidence="2 4">TT13</strain>
    </source>
</reference>
<evidence type="ECO:0000313" key="3">
    <source>
        <dbReference type="EMBL" id="QEU07726.1"/>
    </source>
</evidence>
<dbReference type="InterPro" id="IPR007435">
    <property type="entry name" value="DUF484"/>
</dbReference>
<accession>A0A2D2BZJ8</accession>
<evidence type="ECO:0000256" key="1">
    <source>
        <dbReference type="SAM" id="MobiDB-lite"/>
    </source>
</evidence>
<dbReference type="Pfam" id="PF04340">
    <property type="entry name" value="DUF484"/>
    <property type="match status" value="1"/>
</dbReference>
<dbReference type="Proteomes" id="UP000229314">
    <property type="component" value="Chromosome"/>
</dbReference>
<reference evidence="3 5" key="2">
    <citation type="submission" date="2019-09" db="EMBL/GenBank/DDBJ databases">
        <title>FDA dAtabase for Regulatory Grade micrObial Sequences (FDA-ARGOS): Supporting development and validation of Infectious Disease Dx tests.</title>
        <authorList>
            <person name="Sciortino C."/>
            <person name="Tallon L."/>
            <person name="Sadzewicz L."/>
            <person name="Vavikolanu K."/>
            <person name="Mehta A."/>
            <person name="Aluvathingal J."/>
            <person name="Nadendla S."/>
            <person name="Nandy P."/>
            <person name="Geyer C."/>
            <person name="Yan Y."/>
            <person name="Sichtig H."/>
        </authorList>
    </citation>
    <scope>NUCLEOTIDE SEQUENCE [LARGE SCALE GENOMIC DNA]</scope>
    <source>
        <strain evidence="3 5">FDAARGOS_643</strain>
    </source>
</reference>
<dbReference type="GeneID" id="78897509"/>
<feature type="compositionally biased region" description="Low complexity" evidence="1">
    <location>
        <begin position="1"/>
        <end position="10"/>
    </location>
</feature>
<evidence type="ECO:0000313" key="5">
    <source>
        <dbReference type="Proteomes" id="UP000324507"/>
    </source>
</evidence>
<gene>
    <name evidence="3" type="ORF">FOB51_06750</name>
    <name evidence="2" type="ORF">PYTT13_07470</name>
</gene>
<dbReference type="AlphaFoldDB" id="A0A2D2BZJ8"/>
<feature type="region of interest" description="Disordered" evidence="1">
    <location>
        <begin position="1"/>
        <end position="27"/>
    </location>
</feature>
<dbReference type="Proteomes" id="UP000324507">
    <property type="component" value="Chromosome"/>
</dbReference>
<organism evidence="2 4">
    <name type="scientific">Paracoccus yeei</name>
    <dbReference type="NCBI Taxonomy" id="147645"/>
    <lineage>
        <taxon>Bacteria</taxon>
        <taxon>Pseudomonadati</taxon>
        <taxon>Pseudomonadota</taxon>
        <taxon>Alphaproteobacteria</taxon>
        <taxon>Rhodobacterales</taxon>
        <taxon>Paracoccaceae</taxon>
        <taxon>Paracoccus</taxon>
    </lineage>
</organism>
<dbReference type="InterPro" id="IPR029016">
    <property type="entry name" value="GAF-like_dom_sf"/>
</dbReference>
<sequence>MSGAPADPGAAPAPTPETAPEALSPEDRARLLARPDLILGDRDLMRALIGARDADLGDNVIDIRGRAMQALESRLDRLESAHESVISAAYENQSGMNTIHRAVISLLEPVDFDGFLENLGSSVAPILRIDTLRLLMESGAAPAADLSGPLVITPAGRIAELIRAGRRTPRGDDIVLRAAAAETLPYHEGARAPIRSEALLPIDLGPQRFPALLLMGSAEAGRFTPAQGTDLLRFFGQVFRLVLISWLRE</sequence>
<dbReference type="EMBL" id="CP024422">
    <property type="protein sequence ID" value="ATQ55667.1"/>
    <property type="molecule type" value="Genomic_DNA"/>
</dbReference>
<proteinExistence type="predicted"/>
<dbReference type="Gene3D" id="3.30.450.40">
    <property type="match status" value="1"/>
</dbReference>